<reference evidence="1" key="1">
    <citation type="submission" date="2020-05" db="EMBL/GenBank/DDBJ databases">
        <title>Large-scale comparative analyses of tick genomes elucidate their genetic diversity and vector capacities.</title>
        <authorList>
            <person name="Jia N."/>
            <person name="Wang J."/>
            <person name="Shi W."/>
            <person name="Du L."/>
            <person name="Sun Y."/>
            <person name="Zhan W."/>
            <person name="Jiang J."/>
            <person name="Wang Q."/>
            <person name="Zhang B."/>
            <person name="Ji P."/>
            <person name="Sakyi L.B."/>
            <person name="Cui X."/>
            <person name="Yuan T."/>
            <person name="Jiang B."/>
            <person name="Yang W."/>
            <person name="Lam T.T.-Y."/>
            <person name="Chang Q."/>
            <person name="Ding S."/>
            <person name="Wang X."/>
            <person name="Zhu J."/>
            <person name="Ruan X."/>
            <person name="Zhao L."/>
            <person name="Wei J."/>
            <person name="Que T."/>
            <person name="Du C."/>
            <person name="Cheng J."/>
            <person name="Dai P."/>
            <person name="Han X."/>
            <person name="Huang E."/>
            <person name="Gao Y."/>
            <person name="Liu J."/>
            <person name="Shao H."/>
            <person name="Ye R."/>
            <person name="Li L."/>
            <person name="Wei W."/>
            <person name="Wang X."/>
            <person name="Wang C."/>
            <person name="Yang T."/>
            <person name="Huo Q."/>
            <person name="Li W."/>
            <person name="Guo W."/>
            <person name="Chen H."/>
            <person name="Zhou L."/>
            <person name="Ni X."/>
            <person name="Tian J."/>
            <person name="Zhou Y."/>
            <person name="Sheng Y."/>
            <person name="Liu T."/>
            <person name="Pan Y."/>
            <person name="Xia L."/>
            <person name="Li J."/>
            <person name="Zhao F."/>
            <person name="Cao W."/>
        </authorList>
    </citation>
    <scope>NUCLEOTIDE SEQUENCE</scope>
    <source>
        <strain evidence="1">Hyas-2018</strain>
    </source>
</reference>
<proteinExistence type="predicted"/>
<keyword evidence="2" id="KW-1185">Reference proteome</keyword>
<organism evidence="1 2">
    <name type="scientific">Hyalomma asiaticum</name>
    <name type="common">Tick</name>
    <dbReference type="NCBI Taxonomy" id="266040"/>
    <lineage>
        <taxon>Eukaryota</taxon>
        <taxon>Metazoa</taxon>
        <taxon>Ecdysozoa</taxon>
        <taxon>Arthropoda</taxon>
        <taxon>Chelicerata</taxon>
        <taxon>Arachnida</taxon>
        <taxon>Acari</taxon>
        <taxon>Parasitiformes</taxon>
        <taxon>Ixodida</taxon>
        <taxon>Ixodoidea</taxon>
        <taxon>Ixodidae</taxon>
        <taxon>Hyalomminae</taxon>
        <taxon>Hyalomma</taxon>
    </lineage>
</organism>
<gene>
    <name evidence="1" type="ORF">HPB50_014231</name>
</gene>
<accession>A0ACB7RUF9</accession>
<evidence type="ECO:0000313" key="1">
    <source>
        <dbReference type="EMBL" id="KAH6926093.1"/>
    </source>
</evidence>
<evidence type="ECO:0000313" key="2">
    <source>
        <dbReference type="Proteomes" id="UP000821845"/>
    </source>
</evidence>
<dbReference type="Proteomes" id="UP000821845">
    <property type="component" value="Chromosome 7"/>
</dbReference>
<sequence>MRPFNVVSGSGFAKVAQELINIGARHGSIEIQDILPHRTTVSRKLIELAEEVRKTLMPEAAAAKKEHRRADIYP</sequence>
<name>A0ACB7RUF9_HYAAI</name>
<protein>
    <submittedName>
        <fullName evidence="1">Uncharacterized protein</fullName>
    </submittedName>
</protein>
<comment type="caution">
    <text evidence="1">The sequence shown here is derived from an EMBL/GenBank/DDBJ whole genome shotgun (WGS) entry which is preliminary data.</text>
</comment>
<dbReference type="EMBL" id="CM023487">
    <property type="protein sequence ID" value="KAH6926093.1"/>
    <property type="molecule type" value="Genomic_DNA"/>
</dbReference>